<dbReference type="GO" id="GO:0005911">
    <property type="term" value="C:cell-cell junction"/>
    <property type="evidence" value="ECO:0007669"/>
    <property type="project" value="TreeGrafter"/>
</dbReference>
<dbReference type="SMART" id="SM00409">
    <property type="entry name" value="IG"/>
    <property type="match status" value="1"/>
</dbReference>
<dbReference type="InterPro" id="IPR003599">
    <property type="entry name" value="Ig_sub"/>
</dbReference>
<keyword evidence="5" id="KW-0393">Immunoglobulin domain</keyword>
<evidence type="ECO:0000256" key="4">
    <source>
        <dbReference type="ARBA" id="ARBA00023180"/>
    </source>
</evidence>
<dbReference type="InterPro" id="IPR013783">
    <property type="entry name" value="Ig-like_fold"/>
</dbReference>
<keyword evidence="2 7" id="KW-0472">Membrane</keyword>
<proteinExistence type="predicted"/>
<dbReference type="GeneID" id="119745816"/>
<feature type="region of interest" description="Disordered" evidence="6">
    <location>
        <begin position="451"/>
        <end position="504"/>
    </location>
</feature>
<comment type="subcellular location">
    <subcellularLocation>
        <location evidence="1">Membrane</location>
        <topology evidence="1">Single-pass type I membrane protein</topology>
    </subcellularLocation>
</comment>
<dbReference type="GO" id="GO:0050839">
    <property type="term" value="F:cell adhesion molecule binding"/>
    <property type="evidence" value="ECO:0007669"/>
    <property type="project" value="TreeGrafter"/>
</dbReference>
<dbReference type="Proteomes" id="UP000887568">
    <property type="component" value="Unplaced"/>
</dbReference>
<dbReference type="InterPro" id="IPR036179">
    <property type="entry name" value="Ig-like_dom_sf"/>
</dbReference>
<feature type="domain" description="Ig-like" evidence="9">
    <location>
        <begin position="34"/>
        <end position="145"/>
    </location>
</feature>
<accession>A0A914BQX5</accession>
<dbReference type="OMA" id="RCTATAY"/>
<evidence type="ECO:0000256" key="8">
    <source>
        <dbReference type="SAM" id="SignalP"/>
    </source>
</evidence>
<feature type="signal peptide" evidence="8">
    <location>
        <begin position="1"/>
        <end position="28"/>
    </location>
</feature>
<feature type="transmembrane region" description="Helical" evidence="7">
    <location>
        <begin position="365"/>
        <end position="391"/>
    </location>
</feature>
<organism evidence="10 11">
    <name type="scientific">Patiria miniata</name>
    <name type="common">Bat star</name>
    <name type="synonym">Asterina miniata</name>
    <dbReference type="NCBI Taxonomy" id="46514"/>
    <lineage>
        <taxon>Eukaryota</taxon>
        <taxon>Metazoa</taxon>
        <taxon>Echinodermata</taxon>
        <taxon>Eleutherozoa</taxon>
        <taxon>Asterozoa</taxon>
        <taxon>Asteroidea</taxon>
        <taxon>Valvatacea</taxon>
        <taxon>Valvatida</taxon>
        <taxon>Asterinidae</taxon>
        <taxon>Patiria</taxon>
    </lineage>
</organism>
<dbReference type="PANTHER" id="PTHR11640">
    <property type="entry name" value="NEPHRIN"/>
    <property type="match status" value="1"/>
</dbReference>
<dbReference type="EnsemblMetazoa" id="XM_038222432.1">
    <property type="protein sequence ID" value="XP_038078360.1"/>
    <property type="gene ID" value="LOC119745816"/>
</dbReference>
<evidence type="ECO:0000313" key="10">
    <source>
        <dbReference type="EnsemblMetazoa" id="XP_038078360.1"/>
    </source>
</evidence>
<evidence type="ECO:0000256" key="5">
    <source>
        <dbReference type="ARBA" id="ARBA00023319"/>
    </source>
</evidence>
<protein>
    <recommendedName>
        <fullName evidence="9">Ig-like domain-containing protein</fullName>
    </recommendedName>
</protein>
<reference evidence="10" key="1">
    <citation type="submission" date="2022-11" db="UniProtKB">
        <authorList>
            <consortium name="EnsemblMetazoa"/>
        </authorList>
    </citation>
    <scope>IDENTIFICATION</scope>
</reference>
<dbReference type="Gene3D" id="2.60.40.10">
    <property type="entry name" value="Immunoglobulins"/>
    <property type="match status" value="2"/>
</dbReference>
<dbReference type="RefSeq" id="XP_038078360.1">
    <property type="nucleotide sequence ID" value="XM_038222432.1"/>
</dbReference>
<feature type="chain" id="PRO_5037204740" description="Ig-like domain-containing protein" evidence="8">
    <location>
        <begin position="29"/>
        <end position="504"/>
    </location>
</feature>
<keyword evidence="4" id="KW-0325">Glycoprotein</keyword>
<dbReference type="InterPro" id="IPR007110">
    <property type="entry name" value="Ig-like_dom"/>
</dbReference>
<keyword evidence="7" id="KW-1133">Transmembrane helix</keyword>
<keyword evidence="3" id="KW-1015">Disulfide bond</keyword>
<sequence>MFGSKMAFWQGVTLCVVVALLTTTSVLSQTVPPPSFSVRPSNTVAAMGHEVIFYCTVVNLGRHQVFWNIDQRSAANAAAKEFTIGPNANTHNSYPRFQFVGDGGNGEFNLRISDVKADDVGRYTCLVSDPNDPTSSAMEAGATLTVLDSPVAPMPGFPQCTRAPDPNPMGFYNESEVLTLTCITMGGVPLPNLSWVRVRDDNTTETLPIRTVRSGDVVTAEAKVDLSSVDHKSFYRCVETHPSGTTGRTCTVSSNGSGSQPSLDVRFKPVVSITPDVVNVELLETVTVDLRCEAYANPPLTSSPVIILPENKTGEAISEDDLTKTATRVDLTTEDVGKDLFCRAVNNLGVGEASVDVRRLGWPTWLILVVIGAIAVVLFIFIVVIACACCVDRSGQEDEKYKDRLRYSVNRSHQTSRRHEGVGDGDYIDGYEDEDIVPIEDFQGGHELAEMQEHQKDSSTSNDFETGERGPRYQNVNEAFQSDNNSFSQSNPSSSEPIIDPDFE</sequence>
<keyword evidence="8" id="KW-0732">Signal</keyword>
<dbReference type="Pfam" id="PF13927">
    <property type="entry name" value="Ig_3"/>
    <property type="match status" value="1"/>
</dbReference>
<dbReference type="GO" id="GO:0098609">
    <property type="term" value="P:cell-cell adhesion"/>
    <property type="evidence" value="ECO:0007669"/>
    <property type="project" value="TreeGrafter"/>
</dbReference>
<evidence type="ECO:0000256" key="3">
    <source>
        <dbReference type="ARBA" id="ARBA00023157"/>
    </source>
</evidence>
<keyword evidence="7" id="KW-0812">Transmembrane</keyword>
<dbReference type="GO" id="GO:0005886">
    <property type="term" value="C:plasma membrane"/>
    <property type="evidence" value="ECO:0007669"/>
    <property type="project" value="TreeGrafter"/>
</dbReference>
<evidence type="ECO:0000256" key="7">
    <source>
        <dbReference type="SAM" id="Phobius"/>
    </source>
</evidence>
<evidence type="ECO:0000259" key="9">
    <source>
        <dbReference type="PROSITE" id="PS50835"/>
    </source>
</evidence>
<evidence type="ECO:0000256" key="6">
    <source>
        <dbReference type="SAM" id="MobiDB-lite"/>
    </source>
</evidence>
<dbReference type="PROSITE" id="PS50835">
    <property type="entry name" value="IG_LIKE"/>
    <property type="match status" value="2"/>
</dbReference>
<dbReference type="SUPFAM" id="SSF48726">
    <property type="entry name" value="Immunoglobulin"/>
    <property type="match status" value="2"/>
</dbReference>
<keyword evidence="11" id="KW-1185">Reference proteome</keyword>
<dbReference type="AlphaFoldDB" id="A0A914BQX5"/>
<evidence type="ECO:0000256" key="2">
    <source>
        <dbReference type="ARBA" id="ARBA00023136"/>
    </source>
</evidence>
<evidence type="ECO:0000313" key="11">
    <source>
        <dbReference type="Proteomes" id="UP000887568"/>
    </source>
</evidence>
<name>A0A914BQX5_PATMI</name>
<dbReference type="InterPro" id="IPR051275">
    <property type="entry name" value="Cell_adhesion_signaling"/>
</dbReference>
<dbReference type="OrthoDB" id="6413693at2759"/>
<feature type="domain" description="Ig-like" evidence="9">
    <location>
        <begin position="158"/>
        <end position="253"/>
    </location>
</feature>
<evidence type="ECO:0000256" key="1">
    <source>
        <dbReference type="ARBA" id="ARBA00004479"/>
    </source>
</evidence>
<dbReference type="PANTHER" id="PTHR11640:SF31">
    <property type="entry name" value="IRREGULAR CHIASM C-ROUGHEST PROTEIN-RELATED"/>
    <property type="match status" value="1"/>
</dbReference>
<feature type="compositionally biased region" description="Low complexity" evidence="6">
    <location>
        <begin position="480"/>
        <end position="495"/>
    </location>
</feature>